<keyword evidence="8" id="KW-1185">Reference proteome</keyword>
<comment type="catalytic activity">
    <reaction evidence="6">
        <text>N-terminal N-formyl-L-methionyl-[peptide] + H2O = N-terminal L-methionyl-[peptide] + formate</text>
        <dbReference type="Rhea" id="RHEA:24420"/>
        <dbReference type="Rhea" id="RHEA-COMP:10639"/>
        <dbReference type="Rhea" id="RHEA-COMP:10640"/>
        <dbReference type="ChEBI" id="CHEBI:15377"/>
        <dbReference type="ChEBI" id="CHEBI:15740"/>
        <dbReference type="ChEBI" id="CHEBI:49298"/>
        <dbReference type="ChEBI" id="CHEBI:64731"/>
        <dbReference type="EC" id="3.5.1.88"/>
    </reaction>
</comment>
<evidence type="ECO:0000256" key="5">
    <source>
        <dbReference type="ARBA" id="ARBA00023004"/>
    </source>
</evidence>
<dbReference type="GO" id="GO:0042586">
    <property type="term" value="F:peptide deformylase activity"/>
    <property type="evidence" value="ECO:0007669"/>
    <property type="project" value="UniProtKB-EC"/>
</dbReference>
<dbReference type="EC" id="3.5.1.88" evidence="6"/>
<dbReference type="PIRSF" id="PIRSF004749">
    <property type="entry name" value="Pep_def"/>
    <property type="match status" value="1"/>
</dbReference>
<organism evidence="7 8">
    <name type="scientific">Amycolatopsis thermophila</name>
    <dbReference type="NCBI Taxonomy" id="206084"/>
    <lineage>
        <taxon>Bacteria</taxon>
        <taxon>Bacillati</taxon>
        <taxon>Actinomycetota</taxon>
        <taxon>Actinomycetes</taxon>
        <taxon>Pseudonocardiales</taxon>
        <taxon>Pseudonocardiaceae</taxon>
        <taxon>Amycolatopsis</taxon>
    </lineage>
</organism>
<evidence type="ECO:0000256" key="3">
    <source>
        <dbReference type="ARBA" id="ARBA00022801"/>
    </source>
</evidence>
<feature type="active site" evidence="6">
    <location>
        <position position="164"/>
    </location>
</feature>
<comment type="cofactor">
    <cofactor evidence="6">
        <name>Fe(2+)</name>
        <dbReference type="ChEBI" id="CHEBI:29033"/>
    </cofactor>
    <text evidence="6">Binds 1 Fe(2+) ion.</text>
</comment>
<accession>A0ABU0EWQ5</accession>
<keyword evidence="4 6" id="KW-0648">Protein biosynthesis</keyword>
<comment type="caution">
    <text evidence="7">The sequence shown here is derived from an EMBL/GenBank/DDBJ whole genome shotgun (WGS) entry which is preliminary data.</text>
</comment>
<dbReference type="InterPro" id="IPR036821">
    <property type="entry name" value="Peptide_deformylase_sf"/>
</dbReference>
<dbReference type="Gene3D" id="3.90.45.10">
    <property type="entry name" value="Peptide deformylase"/>
    <property type="match status" value="1"/>
</dbReference>
<dbReference type="PANTHER" id="PTHR10458">
    <property type="entry name" value="PEPTIDE DEFORMYLASE"/>
    <property type="match status" value="1"/>
</dbReference>
<evidence type="ECO:0000256" key="2">
    <source>
        <dbReference type="ARBA" id="ARBA00022723"/>
    </source>
</evidence>
<dbReference type="Pfam" id="PF01327">
    <property type="entry name" value="Pep_deformylase"/>
    <property type="match status" value="1"/>
</dbReference>
<reference evidence="7 8" key="1">
    <citation type="submission" date="2023-07" db="EMBL/GenBank/DDBJ databases">
        <title>Sequencing the genomes of 1000 actinobacteria strains.</title>
        <authorList>
            <person name="Klenk H.-P."/>
        </authorList>
    </citation>
    <scope>NUCLEOTIDE SEQUENCE [LARGE SCALE GENOMIC DNA]</scope>
    <source>
        <strain evidence="7 8">DSM 45805</strain>
    </source>
</reference>
<evidence type="ECO:0000313" key="8">
    <source>
        <dbReference type="Proteomes" id="UP001229651"/>
    </source>
</evidence>
<proteinExistence type="inferred from homology"/>
<comment type="function">
    <text evidence="6">Removes the formyl group from the N-terminal Met of newly synthesized proteins. Requires at least a dipeptide for an efficient rate of reaction. N-terminal L-methionine is a prerequisite for activity but the enzyme has broad specificity at other positions.</text>
</comment>
<evidence type="ECO:0000313" key="7">
    <source>
        <dbReference type="EMBL" id="MDQ0379741.1"/>
    </source>
</evidence>
<dbReference type="NCBIfam" id="TIGR00079">
    <property type="entry name" value="pept_deformyl"/>
    <property type="match status" value="1"/>
</dbReference>
<keyword evidence="2 6" id="KW-0479">Metal-binding</keyword>
<dbReference type="InterPro" id="IPR023635">
    <property type="entry name" value="Peptide_deformylase"/>
</dbReference>
<feature type="binding site" evidence="6">
    <location>
        <position position="121"/>
    </location>
    <ligand>
        <name>Fe cation</name>
        <dbReference type="ChEBI" id="CHEBI:24875"/>
    </ligand>
</feature>
<dbReference type="Proteomes" id="UP001229651">
    <property type="component" value="Unassembled WGS sequence"/>
</dbReference>
<name>A0ABU0EWQ5_9PSEU</name>
<feature type="binding site" evidence="6">
    <location>
        <position position="167"/>
    </location>
    <ligand>
        <name>Fe cation</name>
        <dbReference type="ChEBI" id="CHEBI:24875"/>
    </ligand>
</feature>
<evidence type="ECO:0000256" key="1">
    <source>
        <dbReference type="ARBA" id="ARBA00010759"/>
    </source>
</evidence>
<dbReference type="CDD" id="cd00487">
    <property type="entry name" value="Pep_deformylase"/>
    <property type="match status" value="1"/>
</dbReference>
<dbReference type="PANTHER" id="PTHR10458:SF2">
    <property type="entry name" value="PEPTIDE DEFORMYLASE, MITOCHONDRIAL"/>
    <property type="match status" value="1"/>
</dbReference>
<dbReference type="PRINTS" id="PR01576">
    <property type="entry name" value="PDEFORMYLASE"/>
</dbReference>
<dbReference type="RefSeq" id="WP_306993239.1">
    <property type="nucleotide sequence ID" value="NZ_JAUSUT010000001.1"/>
</dbReference>
<evidence type="ECO:0000256" key="4">
    <source>
        <dbReference type="ARBA" id="ARBA00022917"/>
    </source>
</evidence>
<dbReference type="NCBIfam" id="NF001159">
    <property type="entry name" value="PRK00150.1-3"/>
    <property type="match status" value="1"/>
</dbReference>
<dbReference type="EMBL" id="JAUSUT010000001">
    <property type="protein sequence ID" value="MDQ0379741.1"/>
    <property type="molecule type" value="Genomic_DNA"/>
</dbReference>
<dbReference type="HAMAP" id="MF_00163">
    <property type="entry name" value="Pep_deformylase"/>
    <property type="match status" value="1"/>
</dbReference>
<dbReference type="SUPFAM" id="SSF56420">
    <property type="entry name" value="Peptide deformylase"/>
    <property type="match status" value="1"/>
</dbReference>
<comment type="similarity">
    <text evidence="1 6">Belongs to the polypeptide deformylase family.</text>
</comment>
<keyword evidence="5 6" id="KW-0408">Iron</keyword>
<evidence type="ECO:0000256" key="6">
    <source>
        <dbReference type="HAMAP-Rule" id="MF_00163"/>
    </source>
</evidence>
<protein>
    <recommendedName>
        <fullName evidence="6">Peptide deformylase</fullName>
        <shortName evidence="6">PDF</shortName>
        <ecNumber evidence="6">3.5.1.88</ecNumber>
    </recommendedName>
    <alternativeName>
        <fullName evidence="6">Polypeptide deformylase</fullName>
    </alternativeName>
</protein>
<feature type="binding site" evidence="6">
    <location>
        <position position="163"/>
    </location>
    <ligand>
        <name>Fe cation</name>
        <dbReference type="ChEBI" id="CHEBI:24875"/>
    </ligand>
</feature>
<gene>
    <name evidence="6" type="primary">def</name>
    <name evidence="7" type="ORF">FB470_003735</name>
</gene>
<keyword evidence="3 6" id="KW-0378">Hydrolase</keyword>
<sequence>MPDIEIHYDIATGGDLDAHYARGESRPITVVGNPVLHEPCADVTDFGDDLARLVSDMFVSMRTARGVGLAANQIGVPLRVFVYLCPESYDRADDEVWHAGHVVNPVVEVTGGATGAHAEGCLSVPGAQAVLPRAAHVTVRGFDLAGNPVAVPGRDLLARCFQHETDHLGGRLYIDHLTPEARETALGEMSEPAYPVVTNPVAADGSTRP</sequence>